<name>A0A239L2H3_9SPHN</name>
<evidence type="ECO:0000259" key="4">
    <source>
        <dbReference type="PROSITE" id="PS50887"/>
    </source>
</evidence>
<feature type="transmembrane region" description="Helical" evidence="3">
    <location>
        <begin position="92"/>
        <end position="112"/>
    </location>
</feature>
<keyword evidence="3" id="KW-0472">Membrane</keyword>
<feature type="transmembrane region" description="Helical" evidence="3">
    <location>
        <begin position="38"/>
        <end position="55"/>
    </location>
</feature>
<reference evidence="5 6" key="1">
    <citation type="submission" date="2017-06" db="EMBL/GenBank/DDBJ databases">
        <authorList>
            <person name="Kim H.J."/>
            <person name="Triplett B.A."/>
        </authorList>
    </citation>
    <scope>NUCLEOTIDE SEQUENCE [LARGE SCALE GENOMIC DNA]</scope>
    <source>
        <strain evidence="5 6">DS15</strain>
    </source>
</reference>
<evidence type="ECO:0000256" key="1">
    <source>
        <dbReference type="ARBA" id="ARBA00012528"/>
    </source>
</evidence>
<dbReference type="OrthoDB" id="9812260at2"/>
<feature type="transmembrane region" description="Helical" evidence="3">
    <location>
        <begin position="150"/>
        <end position="171"/>
    </location>
</feature>
<gene>
    <name evidence="5" type="ORF">SAMN06295955_11832</name>
</gene>
<feature type="transmembrane region" description="Helical" evidence="3">
    <location>
        <begin position="118"/>
        <end position="138"/>
    </location>
</feature>
<evidence type="ECO:0000313" key="5">
    <source>
        <dbReference type="EMBL" id="SNT23929.1"/>
    </source>
</evidence>
<keyword evidence="6" id="KW-1185">Reference proteome</keyword>
<dbReference type="Proteomes" id="UP000198339">
    <property type="component" value="Unassembled WGS sequence"/>
</dbReference>
<organism evidence="5 6">
    <name type="scientific">Sphingopyxis indica</name>
    <dbReference type="NCBI Taxonomy" id="436663"/>
    <lineage>
        <taxon>Bacteria</taxon>
        <taxon>Pseudomonadati</taxon>
        <taxon>Pseudomonadota</taxon>
        <taxon>Alphaproteobacteria</taxon>
        <taxon>Sphingomonadales</taxon>
        <taxon>Sphingomonadaceae</taxon>
        <taxon>Sphingopyxis</taxon>
    </lineage>
</organism>
<dbReference type="Pfam" id="PF00990">
    <property type="entry name" value="GGDEF"/>
    <property type="match status" value="1"/>
</dbReference>
<feature type="domain" description="GGDEF" evidence="4">
    <location>
        <begin position="245"/>
        <end position="381"/>
    </location>
</feature>
<dbReference type="PANTHER" id="PTHR45138">
    <property type="entry name" value="REGULATORY COMPONENTS OF SENSORY TRANSDUCTION SYSTEM"/>
    <property type="match status" value="1"/>
</dbReference>
<keyword evidence="3" id="KW-1133">Transmembrane helix</keyword>
<dbReference type="CDD" id="cd01949">
    <property type="entry name" value="GGDEF"/>
    <property type="match status" value="1"/>
</dbReference>
<dbReference type="SMART" id="SM00267">
    <property type="entry name" value="GGDEF"/>
    <property type="match status" value="1"/>
</dbReference>
<dbReference type="InterPro" id="IPR000160">
    <property type="entry name" value="GGDEF_dom"/>
</dbReference>
<dbReference type="NCBIfam" id="TIGR00254">
    <property type="entry name" value="GGDEF"/>
    <property type="match status" value="1"/>
</dbReference>
<dbReference type="InterPro" id="IPR029787">
    <property type="entry name" value="Nucleotide_cyclase"/>
</dbReference>
<dbReference type="Gene3D" id="3.30.70.270">
    <property type="match status" value="1"/>
</dbReference>
<dbReference type="EMBL" id="FZPA01000018">
    <property type="protein sequence ID" value="SNT23929.1"/>
    <property type="molecule type" value="Genomic_DNA"/>
</dbReference>
<dbReference type="AlphaFoldDB" id="A0A239L2H3"/>
<dbReference type="EC" id="2.7.7.65" evidence="1"/>
<dbReference type="PROSITE" id="PS50887">
    <property type="entry name" value="GGDEF"/>
    <property type="match status" value="1"/>
</dbReference>
<evidence type="ECO:0000256" key="3">
    <source>
        <dbReference type="SAM" id="Phobius"/>
    </source>
</evidence>
<dbReference type="InterPro" id="IPR050469">
    <property type="entry name" value="Diguanylate_Cyclase"/>
</dbReference>
<feature type="transmembrane region" description="Helical" evidence="3">
    <location>
        <begin position="6"/>
        <end position="26"/>
    </location>
</feature>
<proteinExistence type="predicted"/>
<accession>A0A239L2H3</accession>
<evidence type="ECO:0000256" key="2">
    <source>
        <dbReference type="ARBA" id="ARBA00034247"/>
    </source>
</evidence>
<feature type="transmembrane region" description="Helical" evidence="3">
    <location>
        <begin position="61"/>
        <end position="80"/>
    </location>
</feature>
<protein>
    <recommendedName>
        <fullName evidence="1">diguanylate cyclase</fullName>
        <ecNumber evidence="1">2.7.7.65</ecNumber>
    </recommendedName>
</protein>
<dbReference type="GO" id="GO:0052621">
    <property type="term" value="F:diguanylate cyclase activity"/>
    <property type="evidence" value="ECO:0007669"/>
    <property type="project" value="UniProtKB-EC"/>
</dbReference>
<dbReference type="RefSeq" id="WP_089217240.1">
    <property type="nucleotide sequence ID" value="NZ_FZPA01000018.1"/>
</dbReference>
<comment type="catalytic activity">
    <reaction evidence="2">
        <text>2 GTP = 3',3'-c-di-GMP + 2 diphosphate</text>
        <dbReference type="Rhea" id="RHEA:24898"/>
        <dbReference type="ChEBI" id="CHEBI:33019"/>
        <dbReference type="ChEBI" id="CHEBI:37565"/>
        <dbReference type="ChEBI" id="CHEBI:58805"/>
        <dbReference type="EC" id="2.7.7.65"/>
    </reaction>
</comment>
<keyword evidence="3" id="KW-0812">Transmembrane</keyword>
<dbReference type="SUPFAM" id="SSF55073">
    <property type="entry name" value="Nucleotide cyclase"/>
    <property type="match status" value="1"/>
</dbReference>
<dbReference type="PANTHER" id="PTHR45138:SF9">
    <property type="entry name" value="DIGUANYLATE CYCLASE DGCM-RELATED"/>
    <property type="match status" value="1"/>
</dbReference>
<feature type="transmembrane region" description="Helical" evidence="3">
    <location>
        <begin position="183"/>
        <end position="207"/>
    </location>
</feature>
<dbReference type="InterPro" id="IPR043128">
    <property type="entry name" value="Rev_trsase/Diguanyl_cyclase"/>
</dbReference>
<sequence>MKLDFFTLYVVIVALSVSLAVIWGALAWQYRGFEPARTWFFAALTSAIGGLLLPFQHGIHGPFVAAAGNGLIIFAFWLFARGLHQLHGEKPRITVPAVVSATCAGLTVAMFSHGEAIALLYAFGQSTPMVLMLLFLAVPQHRSAGGAISFGGLSIGLLGHGTVVAMNIANLTSPGADPDWSGLAALTMLGVIFSGLLLNFGFAVLTIDRLREELAKLANTDALTGALNRHGLDAWLATGAPRSAPFHGVLLIDLNNFKQINDRHGHKAGDECLAHFARIAKSQLCETDLLVRLGGDEFCVLLPAAGGKESKEIAGKIRMTLADSPLLWNRQRLRLSCSIGTAVWQSNIGTSLDDVLIMADADMYARKSLLPVRESVFLPQTEREVAQPIL</sequence>
<evidence type="ECO:0000313" key="6">
    <source>
        <dbReference type="Proteomes" id="UP000198339"/>
    </source>
</evidence>